<name>A0ABQ3DMQ9_9ACTN</name>
<dbReference type="InterPro" id="IPR001128">
    <property type="entry name" value="Cyt_P450"/>
</dbReference>
<dbReference type="EMBL" id="BMVO01000006">
    <property type="protein sequence ID" value="GHB02171.1"/>
    <property type="molecule type" value="Genomic_DNA"/>
</dbReference>
<comment type="similarity">
    <text evidence="1">Belongs to the cytochrome P450 family.</text>
</comment>
<dbReference type="InterPro" id="IPR036396">
    <property type="entry name" value="Cyt_P450_sf"/>
</dbReference>
<dbReference type="Gene3D" id="1.10.630.10">
    <property type="entry name" value="Cytochrome P450"/>
    <property type="match status" value="1"/>
</dbReference>
<organism evidence="2 3">
    <name type="scientific">Streptomyces chryseus</name>
    <dbReference type="NCBI Taxonomy" id="68186"/>
    <lineage>
        <taxon>Bacteria</taxon>
        <taxon>Bacillati</taxon>
        <taxon>Actinomycetota</taxon>
        <taxon>Actinomycetes</taxon>
        <taxon>Kitasatosporales</taxon>
        <taxon>Streptomycetaceae</taxon>
        <taxon>Streptomyces</taxon>
    </lineage>
</organism>
<dbReference type="Proteomes" id="UP000599437">
    <property type="component" value="Unassembled WGS sequence"/>
</dbReference>
<gene>
    <name evidence="2" type="ORF">GCM10010346_26370</name>
</gene>
<comment type="caution">
    <text evidence="2">The sequence shown here is derived from an EMBL/GenBank/DDBJ whole genome shotgun (WGS) entry which is preliminary data.</text>
</comment>
<evidence type="ECO:0000256" key="1">
    <source>
        <dbReference type="ARBA" id="ARBA00010617"/>
    </source>
</evidence>
<dbReference type="PANTHER" id="PTHR46696">
    <property type="entry name" value="P450, PUTATIVE (EUROFUNG)-RELATED"/>
    <property type="match status" value="1"/>
</dbReference>
<dbReference type="PANTHER" id="PTHR46696:SF6">
    <property type="entry name" value="P450, PUTATIVE (EUROFUNG)-RELATED"/>
    <property type="match status" value="1"/>
</dbReference>
<proteinExistence type="inferred from homology"/>
<evidence type="ECO:0000313" key="3">
    <source>
        <dbReference type="Proteomes" id="UP000599437"/>
    </source>
</evidence>
<dbReference type="InterPro" id="IPR002397">
    <property type="entry name" value="Cyt_P450_B"/>
</dbReference>
<sequence length="432" mass="47211">MGSVMAIPMGTVDLFDQEYALDPFPVWDGLRENAPVHYEPDTGLWLVSRYDDVRTVLRDTRTFLPDNAMDAIGRFSMPTLRVLARARFALPPTLASNGGESHAGYRRVMTRLLNAQAVTAAVPMIERVTGECLDQLERRLDADGVCDLATTLARDVPLRVLLRMLGLEGAEDVGLDTLARWGDASLELFWGRPDAARQIELAGEAADFYSWLRGLVTGPGAASGALLAALAEHRLPDGRPLRAAESAAVLYFIVIAGQATTRQMLSIMYRRALGEPGLWRRFADEPDGVEPWTDEVLRREPPITTWRRVTGRPVTLSGVDIPAGAPLLLMLASTGSDPDVFDSPEQLCPHRPNRRKHLAFGVGRHRCSGAELARTEADVVLRTTAARLPDLRLVDPSSVPEMLGLLSFRAPLHVLVERAASHPGAGRDAAAR</sequence>
<protein>
    <submittedName>
        <fullName evidence="2">Cytochrome P450 hydroxylase</fullName>
    </submittedName>
</protein>
<accession>A0ABQ3DMQ9</accession>
<dbReference type="SUPFAM" id="SSF48264">
    <property type="entry name" value="Cytochrome P450"/>
    <property type="match status" value="1"/>
</dbReference>
<keyword evidence="3" id="KW-1185">Reference proteome</keyword>
<reference evidence="3" key="1">
    <citation type="journal article" date="2019" name="Int. J. Syst. Evol. Microbiol.">
        <title>The Global Catalogue of Microorganisms (GCM) 10K type strain sequencing project: providing services to taxonomists for standard genome sequencing and annotation.</title>
        <authorList>
            <consortium name="The Broad Institute Genomics Platform"/>
            <consortium name="The Broad Institute Genome Sequencing Center for Infectious Disease"/>
            <person name="Wu L."/>
            <person name="Ma J."/>
        </authorList>
    </citation>
    <scope>NUCLEOTIDE SEQUENCE [LARGE SCALE GENOMIC DNA]</scope>
    <source>
        <strain evidence="3">JCM 4737</strain>
    </source>
</reference>
<dbReference type="PRINTS" id="PR00359">
    <property type="entry name" value="BP450"/>
</dbReference>
<dbReference type="Pfam" id="PF00067">
    <property type="entry name" value="p450"/>
    <property type="match status" value="1"/>
</dbReference>
<evidence type="ECO:0000313" key="2">
    <source>
        <dbReference type="EMBL" id="GHB02171.1"/>
    </source>
</evidence>